<reference evidence="1" key="1">
    <citation type="submission" date="2021-01" db="EMBL/GenBank/DDBJ databases">
        <authorList>
            <person name="Corre E."/>
            <person name="Pelletier E."/>
            <person name="Niang G."/>
            <person name="Scheremetjew M."/>
            <person name="Finn R."/>
            <person name="Kale V."/>
            <person name="Holt S."/>
            <person name="Cochrane G."/>
            <person name="Meng A."/>
            <person name="Brown T."/>
            <person name="Cohen L."/>
        </authorList>
    </citation>
    <scope>NUCLEOTIDE SEQUENCE</scope>
    <source>
        <strain evidence="1">CCMP1594</strain>
    </source>
</reference>
<sequence length="105" mass="11415">MASSGNARSLESLDKMLSVPADNMRVHARDVLHGNAQWPHPRSMTLAARNTPARAMPLPSGELWQNTRDMANALLLSLDFVLLLLSFRLSPAAAQGRGHCTGQVQ</sequence>
<dbReference type="EMBL" id="HBJA01042288">
    <property type="protein sequence ID" value="CAE0803357.1"/>
    <property type="molecule type" value="Transcribed_RNA"/>
</dbReference>
<organism evidence="1">
    <name type="scientific">Eutreptiella gymnastica</name>
    <dbReference type="NCBI Taxonomy" id="73025"/>
    <lineage>
        <taxon>Eukaryota</taxon>
        <taxon>Discoba</taxon>
        <taxon>Euglenozoa</taxon>
        <taxon>Euglenida</taxon>
        <taxon>Spirocuta</taxon>
        <taxon>Euglenophyceae</taxon>
        <taxon>Eutreptiales</taxon>
        <taxon>Eutreptiaceae</taxon>
        <taxon>Eutreptiella</taxon>
    </lineage>
</organism>
<evidence type="ECO:0000313" key="1">
    <source>
        <dbReference type="EMBL" id="CAE0803357.1"/>
    </source>
</evidence>
<protein>
    <submittedName>
        <fullName evidence="1">Uncharacterized protein</fullName>
    </submittedName>
</protein>
<name>A0A7S4CQ73_9EUGL</name>
<proteinExistence type="predicted"/>
<gene>
    <name evidence="1" type="ORF">EGYM00163_LOCUS14479</name>
</gene>
<dbReference type="AlphaFoldDB" id="A0A7S4CQ73"/>
<accession>A0A7S4CQ73</accession>